<evidence type="ECO:0000256" key="5">
    <source>
        <dbReference type="ARBA" id="ARBA00022690"/>
    </source>
</evidence>
<feature type="signal peptide" evidence="9">
    <location>
        <begin position="1"/>
        <end position="26"/>
    </location>
</feature>
<evidence type="ECO:0000256" key="4">
    <source>
        <dbReference type="ARBA" id="ARBA00022525"/>
    </source>
</evidence>
<evidence type="ECO:0000259" key="10">
    <source>
        <dbReference type="Pfam" id="PF00720"/>
    </source>
</evidence>
<organism evidence="11 12">
    <name type="scientific">Actinokineospora soli</name>
    <dbReference type="NCBI Taxonomy" id="1048753"/>
    <lineage>
        <taxon>Bacteria</taxon>
        <taxon>Bacillati</taxon>
        <taxon>Actinomycetota</taxon>
        <taxon>Actinomycetes</taxon>
        <taxon>Pseudonocardiales</taxon>
        <taxon>Pseudonocardiaceae</taxon>
        <taxon>Actinokineospora</taxon>
    </lineage>
</organism>
<name>A0ABW2TRB3_9PSEU</name>
<keyword evidence="9" id="KW-0732">Signal</keyword>
<keyword evidence="4" id="KW-0964">Secreted</keyword>
<dbReference type="PRINTS" id="PR00294">
    <property type="entry name" value="SSBTLNINHBTR"/>
</dbReference>
<evidence type="ECO:0000256" key="3">
    <source>
        <dbReference type="ARBA" id="ARBA00011738"/>
    </source>
</evidence>
<comment type="caution">
    <text evidence="11">The sequence shown here is derived from an EMBL/GenBank/DDBJ whole genome shotgun (WGS) entry which is preliminary data.</text>
</comment>
<evidence type="ECO:0000313" key="11">
    <source>
        <dbReference type="EMBL" id="MFC7616051.1"/>
    </source>
</evidence>
<keyword evidence="6 8" id="KW-0722">Serine protease inhibitor</keyword>
<evidence type="ECO:0000256" key="2">
    <source>
        <dbReference type="ARBA" id="ARBA00010472"/>
    </source>
</evidence>
<comment type="subcellular location">
    <subcellularLocation>
        <location evidence="1">Secreted</location>
    </subcellularLocation>
</comment>
<reference evidence="12" key="1">
    <citation type="journal article" date="2019" name="Int. J. Syst. Evol. Microbiol.">
        <title>The Global Catalogue of Microorganisms (GCM) 10K type strain sequencing project: providing services to taxonomists for standard genome sequencing and annotation.</title>
        <authorList>
            <consortium name="The Broad Institute Genomics Platform"/>
            <consortium name="The Broad Institute Genome Sequencing Center for Infectious Disease"/>
            <person name="Wu L."/>
            <person name="Ma J."/>
        </authorList>
    </citation>
    <scope>NUCLEOTIDE SEQUENCE [LARGE SCALE GENOMIC DNA]</scope>
    <source>
        <strain evidence="12">JCM 17695</strain>
    </source>
</reference>
<evidence type="ECO:0000256" key="7">
    <source>
        <dbReference type="ARBA" id="ARBA00023157"/>
    </source>
</evidence>
<gene>
    <name evidence="11" type="ORF">ACFQV2_23825</name>
</gene>
<comment type="similarity">
    <text evidence="2 8">Belongs to the protease inhibitor I16 (SSI) family.</text>
</comment>
<dbReference type="Pfam" id="PF00720">
    <property type="entry name" value="SSI"/>
    <property type="match status" value="1"/>
</dbReference>
<evidence type="ECO:0000256" key="1">
    <source>
        <dbReference type="ARBA" id="ARBA00004613"/>
    </source>
</evidence>
<keyword evidence="5 8" id="KW-0646">Protease inhibitor</keyword>
<dbReference type="InterPro" id="IPR020054">
    <property type="entry name" value="Prot_inh_SSI_I16_CS"/>
</dbReference>
<evidence type="ECO:0000256" key="9">
    <source>
        <dbReference type="SAM" id="SignalP"/>
    </source>
</evidence>
<dbReference type="InterPro" id="IPR000691">
    <property type="entry name" value="Prot_inh_I16_SSI"/>
</dbReference>
<dbReference type="InterPro" id="IPR023549">
    <property type="entry name" value="Subtilisin_inhibitor"/>
</dbReference>
<dbReference type="SUPFAM" id="SSF55399">
    <property type="entry name" value="Subtilisin inhibitor"/>
    <property type="match status" value="1"/>
</dbReference>
<feature type="domain" description="Subtilisin inhibitor" evidence="10">
    <location>
        <begin position="36"/>
        <end position="118"/>
    </location>
</feature>
<protein>
    <submittedName>
        <fullName evidence="11">SSI family serine proteinase inhibitor</fullName>
    </submittedName>
</protein>
<comment type="subunit">
    <text evidence="3">Homodimer.</text>
</comment>
<evidence type="ECO:0000256" key="6">
    <source>
        <dbReference type="ARBA" id="ARBA00022900"/>
    </source>
</evidence>
<sequence length="132" mass="13763">MPISKKSIAGLAALGAVLVAGPVAIASQHPEEKRAVLALTVTDRDGAVKIRTLRCGPDGGTHPSASAACAALSQVDGDFTQLNTQPGLMCTLEYDPVSATARGTWNGKVVNYHETFPNRCAMWSHTSPVFSG</sequence>
<keyword evidence="12" id="KW-1185">Reference proteome</keyword>
<keyword evidence="7" id="KW-1015">Disulfide bond</keyword>
<dbReference type="InterPro" id="IPR036819">
    <property type="entry name" value="Subtilisin_inhibitor-like_sf"/>
</dbReference>
<dbReference type="PROSITE" id="PS00999">
    <property type="entry name" value="SSI"/>
    <property type="match status" value="1"/>
</dbReference>
<proteinExistence type="inferred from homology"/>
<evidence type="ECO:0000256" key="8">
    <source>
        <dbReference type="RuleBase" id="RU003471"/>
    </source>
</evidence>
<accession>A0ABW2TRB3</accession>
<evidence type="ECO:0000313" key="12">
    <source>
        <dbReference type="Proteomes" id="UP001596512"/>
    </source>
</evidence>
<feature type="chain" id="PRO_5047462054" evidence="9">
    <location>
        <begin position="27"/>
        <end position="132"/>
    </location>
</feature>
<dbReference type="Gene3D" id="3.30.350.10">
    <property type="entry name" value="Subtilisin inhibitor-like"/>
    <property type="match status" value="1"/>
</dbReference>
<dbReference type="EMBL" id="JBHTEY010000004">
    <property type="protein sequence ID" value="MFC7616051.1"/>
    <property type="molecule type" value="Genomic_DNA"/>
</dbReference>
<dbReference type="Proteomes" id="UP001596512">
    <property type="component" value="Unassembled WGS sequence"/>
</dbReference>